<dbReference type="RefSeq" id="WP_131607484.1">
    <property type="nucleotide sequence ID" value="NZ_SJSM01000002.1"/>
</dbReference>
<protein>
    <recommendedName>
        <fullName evidence="3">3-isopropylmalate dehydratase</fullName>
    </recommendedName>
</protein>
<dbReference type="OrthoDB" id="798594at2"/>
<comment type="caution">
    <text evidence="1">The sequence shown here is derived from an EMBL/GenBank/DDBJ whole genome shotgun (WGS) entry which is preliminary data.</text>
</comment>
<organism evidence="1 2">
    <name type="scientific">Pedobacter hiemivivus</name>
    <dbReference type="NCBI Taxonomy" id="2530454"/>
    <lineage>
        <taxon>Bacteria</taxon>
        <taxon>Pseudomonadati</taxon>
        <taxon>Bacteroidota</taxon>
        <taxon>Sphingobacteriia</taxon>
        <taxon>Sphingobacteriales</taxon>
        <taxon>Sphingobacteriaceae</taxon>
        <taxon>Pedobacter</taxon>
    </lineage>
</organism>
<reference evidence="1 2" key="1">
    <citation type="submission" date="2019-02" db="EMBL/GenBank/DDBJ databases">
        <title>Pedobacter sp. RP-3-8 sp. nov., isolated from Arctic soil.</title>
        <authorList>
            <person name="Dahal R.H."/>
        </authorList>
    </citation>
    <scope>NUCLEOTIDE SEQUENCE [LARGE SCALE GENOMIC DNA]</scope>
    <source>
        <strain evidence="1 2">RP-3-8</strain>
    </source>
</reference>
<dbReference type="Proteomes" id="UP000291117">
    <property type="component" value="Unassembled WGS sequence"/>
</dbReference>
<name>A0A4R0NDN3_9SPHI</name>
<dbReference type="AlphaFoldDB" id="A0A4R0NDN3"/>
<evidence type="ECO:0008006" key="3">
    <source>
        <dbReference type="Google" id="ProtNLM"/>
    </source>
</evidence>
<dbReference type="EMBL" id="SJSM01000002">
    <property type="protein sequence ID" value="TCC98501.1"/>
    <property type="molecule type" value="Genomic_DNA"/>
</dbReference>
<keyword evidence="2" id="KW-1185">Reference proteome</keyword>
<accession>A0A4R0NDN3</accession>
<proteinExistence type="predicted"/>
<gene>
    <name evidence="1" type="ORF">EZ444_04250</name>
</gene>
<evidence type="ECO:0000313" key="1">
    <source>
        <dbReference type="EMBL" id="TCC98501.1"/>
    </source>
</evidence>
<evidence type="ECO:0000313" key="2">
    <source>
        <dbReference type="Proteomes" id="UP000291117"/>
    </source>
</evidence>
<sequence>MKRYIVDNEGNLLEVTDLKAAIFQVAMYLTYEIKNPTKEEEAFHKKRLSYWKDIYSKLVILKQDADKATAIN</sequence>